<dbReference type="PANTHER" id="PTHR24347">
    <property type="entry name" value="SERINE/THREONINE-PROTEIN KINASE"/>
    <property type="match status" value="1"/>
</dbReference>
<dbReference type="Gene3D" id="1.10.510.10">
    <property type="entry name" value="Transferase(Phosphotransferase) domain 1"/>
    <property type="match status" value="1"/>
</dbReference>
<dbReference type="OrthoDB" id="6718656at2759"/>
<keyword evidence="3" id="KW-1185">Reference proteome</keyword>
<reference evidence="2" key="1">
    <citation type="submission" date="2020-11" db="EMBL/GenBank/DDBJ databases">
        <authorList>
            <person name="Tran Van P."/>
        </authorList>
    </citation>
    <scope>NUCLEOTIDE SEQUENCE</scope>
</reference>
<dbReference type="InterPro" id="IPR011009">
    <property type="entry name" value="Kinase-like_dom_sf"/>
</dbReference>
<dbReference type="EMBL" id="CAJPIZ010025954">
    <property type="protein sequence ID" value="CAG2118904.1"/>
    <property type="molecule type" value="Genomic_DNA"/>
</dbReference>
<feature type="domain" description="Protein kinase" evidence="1">
    <location>
        <begin position="14"/>
        <end position="379"/>
    </location>
</feature>
<dbReference type="Pfam" id="PF00069">
    <property type="entry name" value="Pkinase"/>
    <property type="match status" value="1"/>
</dbReference>
<dbReference type="AlphaFoldDB" id="A0A7R9LHZ5"/>
<dbReference type="Proteomes" id="UP000759131">
    <property type="component" value="Unassembled WGS sequence"/>
</dbReference>
<dbReference type="Gene3D" id="3.30.200.20">
    <property type="entry name" value="Phosphorylase Kinase, domain 1"/>
    <property type="match status" value="1"/>
</dbReference>
<evidence type="ECO:0000313" key="3">
    <source>
        <dbReference type="Proteomes" id="UP000759131"/>
    </source>
</evidence>
<proteinExistence type="predicted"/>
<gene>
    <name evidence="2" type="ORF">OSB1V03_LOCUS18854</name>
</gene>
<dbReference type="SUPFAM" id="SSF56112">
    <property type="entry name" value="Protein kinase-like (PK-like)"/>
    <property type="match status" value="2"/>
</dbReference>
<name>A0A7R9LHZ5_9ACAR</name>
<evidence type="ECO:0000259" key="1">
    <source>
        <dbReference type="PROSITE" id="PS50011"/>
    </source>
</evidence>
<feature type="domain" description="Protein kinase" evidence="1">
    <location>
        <begin position="384"/>
        <end position="484"/>
    </location>
</feature>
<organism evidence="2">
    <name type="scientific">Medioppia subpectinata</name>
    <dbReference type="NCBI Taxonomy" id="1979941"/>
    <lineage>
        <taxon>Eukaryota</taxon>
        <taxon>Metazoa</taxon>
        <taxon>Ecdysozoa</taxon>
        <taxon>Arthropoda</taxon>
        <taxon>Chelicerata</taxon>
        <taxon>Arachnida</taxon>
        <taxon>Acari</taxon>
        <taxon>Acariformes</taxon>
        <taxon>Sarcoptiformes</taxon>
        <taxon>Oribatida</taxon>
        <taxon>Brachypylina</taxon>
        <taxon>Oppioidea</taxon>
        <taxon>Oppiidae</taxon>
        <taxon>Medioppia</taxon>
    </lineage>
</organism>
<dbReference type="GO" id="GO:0004672">
    <property type="term" value="F:protein kinase activity"/>
    <property type="evidence" value="ECO:0007669"/>
    <property type="project" value="InterPro"/>
</dbReference>
<dbReference type="CDD" id="cd00180">
    <property type="entry name" value="PKc"/>
    <property type="match status" value="1"/>
</dbReference>
<accession>A0A7R9LHZ5</accession>
<dbReference type="GO" id="GO:0005524">
    <property type="term" value="F:ATP binding"/>
    <property type="evidence" value="ECO:0007669"/>
    <property type="project" value="InterPro"/>
</dbReference>
<dbReference type="EMBL" id="OC880529">
    <property type="protein sequence ID" value="CAD7641827.1"/>
    <property type="molecule type" value="Genomic_DNA"/>
</dbReference>
<protein>
    <recommendedName>
        <fullName evidence="1">Protein kinase domain-containing protein</fullName>
    </recommendedName>
</protein>
<dbReference type="InterPro" id="IPR000719">
    <property type="entry name" value="Prot_kinase_dom"/>
</dbReference>
<dbReference type="PROSITE" id="PS50011">
    <property type="entry name" value="PROTEIN_KINASE_DOM"/>
    <property type="match status" value="2"/>
</dbReference>
<feature type="non-terminal residue" evidence="2">
    <location>
        <position position="484"/>
    </location>
</feature>
<sequence>ERDVAKLYDLGFDLRVDPSGQIGETGQVFVGVYTAQITDTQRTDQGKYLRDVRPGQPFAAKYAQLATDTEPYDYLCHVVEKAVMKALSHPNIMAYRVVINLGQRAILRNVSGSEAPDHAGYRRVFLIMDYADHGTLFRFAQKGKLYDRLAVQFTGELCSAIDYMHAKGVAHNDLHHKNILVFNAQGGEYTIKLTDFGMSISSAIYGELGVEVSAGDIQEMIENDLSELKGMLNFMIGKCSGNVLNEGIDLTQVSQLSNELSRTREPLLDVLKRYSTGLGLLPISSTNVTAPDITAPVSADRTEPIEYDEPTGERLEQLYVKAPAFYKTPALQTDPRVLSGEAYVSSAEEGEATVPMVMSEPDILLRKTKIVLGKLHEWGFNVNIDPESEIGSGTLGRVYRGSYTNQIKMFAQTRQGRYLRDSHIQPGDLFAAKYSQLMVKSDTYKYLSLVTERAVLKSLSHSNIISYRVAINLGQRVVLRNREG</sequence>
<evidence type="ECO:0000313" key="2">
    <source>
        <dbReference type="EMBL" id="CAD7641827.1"/>
    </source>
</evidence>
<feature type="non-terminal residue" evidence="2">
    <location>
        <position position="1"/>
    </location>
</feature>
<dbReference type="SMART" id="SM00220">
    <property type="entry name" value="S_TKc"/>
    <property type="match status" value="1"/>
</dbReference>